<dbReference type="STRING" id="1529.SAMN04487885_11040"/>
<evidence type="ECO:0008006" key="3">
    <source>
        <dbReference type="Google" id="ProtNLM"/>
    </source>
</evidence>
<evidence type="ECO:0000313" key="2">
    <source>
        <dbReference type="Proteomes" id="UP000182135"/>
    </source>
</evidence>
<dbReference type="RefSeq" id="WP_143081328.1">
    <property type="nucleotide sequence ID" value="NZ_BAAACD010000033.1"/>
</dbReference>
<dbReference type="OrthoDB" id="1930532at2"/>
<dbReference type="AlphaFoldDB" id="A0A1I2LLI7"/>
<dbReference type="Proteomes" id="UP000182135">
    <property type="component" value="Unassembled WGS sequence"/>
</dbReference>
<keyword evidence="2" id="KW-1185">Reference proteome</keyword>
<accession>A0A1I2LLI7</accession>
<evidence type="ECO:0000313" key="1">
    <source>
        <dbReference type="EMBL" id="SFF77951.1"/>
    </source>
</evidence>
<dbReference type="GeneID" id="90545776"/>
<reference evidence="1 2" key="1">
    <citation type="submission" date="2016-10" db="EMBL/GenBank/DDBJ databases">
        <authorList>
            <person name="de Groot N.N."/>
        </authorList>
    </citation>
    <scope>NUCLEOTIDE SEQUENCE [LARGE SCALE GENOMIC DNA]</scope>
    <source>
        <strain evidence="1 2">NLAE-zl-G419</strain>
    </source>
</reference>
<dbReference type="EMBL" id="FOOE01000010">
    <property type="protein sequence ID" value="SFF77951.1"/>
    <property type="molecule type" value="Genomic_DNA"/>
</dbReference>
<sequence>MQIIKFICDKNHTSNEQMMNILKDREYRYLTILILKKHGYSDSLDEMMNFKSKRSVNYSIKKAEEKFFINSEFRDKYFRLEKELQDMM</sequence>
<protein>
    <recommendedName>
        <fullName evidence="3">Ribose 5-phosphate isomerase</fullName>
    </recommendedName>
</protein>
<name>A0A1I2LLI7_9CLOT</name>
<gene>
    <name evidence="1" type="ORF">SAMN04487885_11040</name>
</gene>
<organism evidence="1 2">
    <name type="scientific">Clostridium cadaveris</name>
    <dbReference type="NCBI Taxonomy" id="1529"/>
    <lineage>
        <taxon>Bacteria</taxon>
        <taxon>Bacillati</taxon>
        <taxon>Bacillota</taxon>
        <taxon>Clostridia</taxon>
        <taxon>Eubacteriales</taxon>
        <taxon>Clostridiaceae</taxon>
        <taxon>Clostridium</taxon>
    </lineage>
</organism>
<proteinExistence type="predicted"/>